<accession>A0A1Y2FXK6</accession>
<name>A0A1Y2FXK6_9BASI</name>
<dbReference type="Gene3D" id="3.80.10.10">
    <property type="entry name" value="Ribonuclease Inhibitor"/>
    <property type="match status" value="1"/>
</dbReference>
<dbReference type="InterPro" id="IPR032675">
    <property type="entry name" value="LRR_dom_sf"/>
</dbReference>
<proteinExistence type="predicted"/>
<evidence type="ECO:0000313" key="1">
    <source>
        <dbReference type="EMBL" id="ORY88774.1"/>
    </source>
</evidence>
<sequence length="205" mass="22780">MAEEEDPFKRQAIRNGFGKVCCQWWTVACSTREYAVRTSTRILRLMSFVEEKDEGESVRSLVLGMGEESVAGGRSAGVVLLEKCPSVVQLELRFRKEAKVGAPLVAALRGLTQVKEVELTGGAHIKIDDLDSILRSWNDLQTLKLSITINVTDTFKNNSPSTSSLRRLEIVADKNLIFPLARVLQDVTSLRSLVVRNDPHKPTLS</sequence>
<dbReference type="EMBL" id="MCGR01000008">
    <property type="protein sequence ID" value="ORY88774.1"/>
    <property type="molecule type" value="Genomic_DNA"/>
</dbReference>
<comment type="caution">
    <text evidence="1">The sequence shown here is derived from an EMBL/GenBank/DDBJ whole genome shotgun (WGS) entry which is preliminary data.</text>
</comment>
<keyword evidence="2" id="KW-1185">Reference proteome</keyword>
<organism evidence="1 2">
    <name type="scientific">Leucosporidium creatinivorum</name>
    <dbReference type="NCBI Taxonomy" id="106004"/>
    <lineage>
        <taxon>Eukaryota</taxon>
        <taxon>Fungi</taxon>
        <taxon>Dikarya</taxon>
        <taxon>Basidiomycota</taxon>
        <taxon>Pucciniomycotina</taxon>
        <taxon>Microbotryomycetes</taxon>
        <taxon>Leucosporidiales</taxon>
        <taxon>Leucosporidium</taxon>
    </lineage>
</organism>
<dbReference type="SUPFAM" id="SSF52047">
    <property type="entry name" value="RNI-like"/>
    <property type="match status" value="1"/>
</dbReference>
<protein>
    <recommendedName>
        <fullName evidence="3">F-box domain-containing protein</fullName>
    </recommendedName>
</protein>
<dbReference type="Proteomes" id="UP000193467">
    <property type="component" value="Unassembled WGS sequence"/>
</dbReference>
<dbReference type="AlphaFoldDB" id="A0A1Y2FXK6"/>
<gene>
    <name evidence="1" type="ORF">BCR35DRAFT_329682</name>
</gene>
<dbReference type="InParanoid" id="A0A1Y2FXK6"/>
<reference evidence="1 2" key="1">
    <citation type="submission" date="2016-07" db="EMBL/GenBank/DDBJ databases">
        <title>Pervasive Adenine N6-methylation of Active Genes in Fungi.</title>
        <authorList>
            <consortium name="DOE Joint Genome Institute"/>
            <person name="Mondo S.J."/>
            <person name="Dannebaum R.O."/>
            <person name="Kuo R.C."/>
            <person name="Labutti K."/>
            <person name="Haridas S."/>
            <person name="Kuo A."/>
            <person name="Salamov A."/>
            <person name="Ahrendt S.R."/>
            <person name="Lipzen A."/>
            <person name="Sullivan W."/>
            <person name="Andreopoulos W.B."/>
            <person name="Clum A."/>
            <person name="Lindquist E."/>
            <person name="Daum C."/>
            <person name="Ramamoorthy G.K."/>
            <person name="Gryganskyi A."/>
            <person name="Culley D."/>
            <person name="Magnuson J.K."/>
            <person name="James T.Y."/>
            <person name="O'Malley M.A."/>
            <person name="Stajich J.E."/>
            <person name="Spatafora J.W."/>
            <person name="Visel A."/>
            <person name="Grigoriev I.V."/>
        </authorList>
    </citation>
    <scope>NUCLEOTIDE SEQUENCE [LARGE SCALE GENOMIC DNA]</scope>
    <source>
        <strain evidence="1 2">62-1032</strain>
    </source>
</reference>
<evidence type="ECO:0008006" key="3">
    <source>
        <dbReference type="Google" id="ProtNLM"/>
    </source>
</evidence>
<evidence type="ECO:0000313" key="2">
    <source>
        <dbReference type="Proteomes" id="UP000193467"/>
    </source>
</evidence>